<keyword evidence="2" id="KW-0479">Metal-binding</keyword>
<dbReference type="EMBL" id="MU251255">
    <property type="protein sequence ID" value="KAG9254069.1"/>
    <property type="molecule type" value="Genomic_DNA"/>
</dbReference>
<evidence type="ECO:0000313" key="9">
    <source>
        <dbReference type="EMBL" id="KAG9254069.1"/>
    </source>
</evidence>
<protein>
    <submittedName>
        <fullName evidence="9">Fungal-specific transcription factor domain-containing protein</fullName>
    </submittedName>
</protein>
<dbReference type="GO" id="GO:0000981">
    <property type="term" value="F:DNA-binding transcription factor activity, RNA polymerase II-specific"/>
    <property type="evidence" value="ECO:0007669"/>
    <property type="project" value="TreeGrafter"/>
</dbReference>
<dbReference type="PANTHER" id="PTHR47782">
    <property type="entry name" value="ZN(II)2CYS6 TRANSCRIPTION FACTOR (EUROFUNG)-RELATED"/>
    <property type="match status" value="1"/>
</dbReference>
<dbReference type="OrthoDB" id="189997at2759"/>
<feature type="domain" description="Xylanolytic transcriptional activator regulatory" evidence="8">
    <location>
        <begin position="260"/>
        <end position="335"/>
    </location>
</feature>
<keyword evidence="4" id="KW-0805">Transcription regulation</keyword>
<comment type="subcellular location">
    <subcellularLocation>
        <location evidence="1">Nucleus</location>
    </subcellularLocation>
</comment>
<accession>A0A9P8CNR7</accession>
<dbReference type="PANTHER" id="PTHR47782:SF12">
    <property type="entry name" value="ZN(II)2CYS6 TRANSCRIPTION FACTOR (EUROFUNG)"/>
    <property type="match status" value="1"/>
</dbReference>
<evidence type="ECO:0000256" key="7">
    <source>
        <dbReference type="ARBA" id="ARBA00023242"/>
    </source>
</evidence>
<dbReference type="GO" id="GO:0043565">
    <property type="term" value="F:sequence-specific DNA binding"/>
    <property type="evidence" value="ECO:0007669"/>
    <property type="project" value="TreeGrafter"/>
</dbReference>
<dbReference type="CDD" id="cd14653">
    <property type="entry name" value="ZIP_Gal4p-like"/>
    <property type="match status" value="1"/>
</dbReference>
<dbReference type="Pfam" id="PF04082">
    <property type="entry name" value="Fungal_trans"/>
    <property type="match status" value="1"/>
</dbReference>
<dbReference type="GO" id="GO:0045944">
    <property type="term" value="P:positive regulation of transcription by RNA polymerase II"/>
    <property type="evidence" value="ECO:0007669"/>
    <property type="project" value="TreeGrafter"/>
</dbReference>
<reference evidence="9" key="1">
    <citation type="journal article" date="2021" name="IMA Fungus">
        <title>Genomic characterization of three marine fungi, including Emericellopsis atlantica sp. nov. with signatures of a generalist lifestyle and marine biomass degradation.</title>
        <authorList>
            <person name="Hagestad O.C."/>
            <person name="Hou L."/>
            <person name="Andersen J.H."/>
            <person name="Hansen E.H."/>
            <person name="Altermark B."/>
            <person name="Li C."/>
            <person name="Kuhnert E."/>
            <person name="Cox R.J."/>
            <person name="Crous P.W."/>
            <person name="Spatafora J.W."/>
            <person name="Lail K."/>
            <person name="Amirebrahimi M."/>
            <person name="Lipzen A."/>
            <person name="Pangilinan J."/>
            <person name="Andreopoulos W."/>
            <person name="Hayes R.D."/>
            <person name="Ng V."/>
            <person name="Grigoriev I.V."/>
            <person name="Jackson S.A."/>
            <person name="Sutton T.D.S."/>
            <person name="Dobson A.D.W."/>
            <person name="Rama T."/>
        </authorList>
    </citation>
    <scope>NUCLEOTIDE SEQUENCE</scope>
    <source>
        <strain evidence="9">TS7</strain>
    </source>
</reference>
<keyword evidence="6" id="KW-0804">Transcription</keyword>
<dbReference type="InterPro" id="IPR007219">
    <property type="entry name" value="XnlR_reg_dom"/>
</dbReference>
<evidence type="ECO:0000256" key="4">
    <source>
        <dbReference type="ARBA" id="ARBA00023015"/>
    </source>
</evidence>
<evidence type="ECO:0000256" key="3">
    <source>
        <dbReference type="ARBA" id="ARBA00022833"/>
    </source>
</evidence>
<dbReference type="RefSeq" id="XP_046117993.1">
    <property type="nucleotide sequence ID" value="XM_046265703.1"/>
</dbReference>
<dbReference type="Proteomes" id="UP000887229">
    <property type="component" value="Unassembled WGS sequence"/>
</dbReference>
<keyword evidence="7" id="KW-0539">Nucleus</keyword>
<keyword evidence="10" id="KW-1185">Reference proteome</keyword>
<evidence type="ECO:0000313" key="10">
    <source>
        <dbReference type="Proteomes" id="UP000887229"/>
    </source>
</evidence>
<dbReference type="GO" id="GO:0008270">
    <property type="term" value="F:zinc ion binding"/>
    <property type="evidence" value="ECO:0007669"/>
    <property type="project" value="InterPro"/>
</dbReference>
<organism evidence="9 10">
    <name type="scientific">Emericellopsis atlantica</name>
    <dbReference type="NCBI Taxonomy" id="2614577"/>
    <lineage>
        <taxon>Eukaryota</taxon>
        <taxon>Fungi</taxon>
        <taxon>Dikarya</taxon>
        <taxon>Ascomycota</taxon>
        <taxon>Pezizomycotina</taxon>
        <taxon>Sordariomycetes</taxon>
        <taxon>Hypocreomycetidae</taxon>
        <taxon>Hypocreales</taxon>
        <taxon>Bionectriaceae</taxon>
        <taxon>Emericellopsis</taxon>
    </lineage>
</organism>
<gene>
    <name evidence="9" type="ORF">F5Z01DRAFT_681601</name>
</gene>
<dbReference type="GeneID" id="70296606"/>
<evidence type="ECO:0000256" key="2">
    <source>
        <dbReference type="ARBA" id="ARBA00022723"/>
    </source>
</evidence>
<dbReference type="SMART" id="SM00906">
    <property type="entry name" value="Fungal_trans"/>
    <property type="match status" value="1"/>
</dbReference>
<comment type="caution">
    <text evidence="9">The sequence shown here is derived from an EMBL/GenBank/DDBJ whole genome shotgun (WGS) entry which is preliminary data.</text>
</comment>
<sequence length="618" mass="69059">MAKHQLAATASATTWRHQPRKYLEQLEQRVLLLESQLREARSSAAYESPYKTSPDNGLAVDFEQASASTAADDGQELGDLSSMIGTLSLNAAGAEPSYLGPSSTFAFTRFVKPSLGQAIGPLSSNALRSDLENQGGLAPEPCALPEYHIAMRLSNAYFHNIHAQYPFLHEPTFRKWEAALADPFGALSSLNFDPLALYFLNMVYAVGAVLLPNLGHAAEQLYTSAMLYIDEILCHDNLESIQAVLCCAAYSIRSSKGTSHWKLSGHALRQCINLGYHRNHRRLRSTINQFQQEMQKRAFWSAYVMECAGAVMLGRPLALHFQEIDAEFPLDIHESQLSPEGITGSPRSPAEPPTMMTYAIHGFRIRSLLGCIQTALYSDVTLKSPEIRQARVEQLSVELETWWASNPPPIVPPKEGALSFYMTPDFYETNYHYAILQLYRVQITDRKTTAPDDVFLKCLEVSRKTCRNFWRQFLGKQLSYTWGAVHELFLAGLTYIYCLWTSPAARGVSRQDQVSSTCTDCTMVLVILAERWPEAASYRDIFEVLASRTMTMLTDVQQGKMVGSTALVQGQEAYPEDLPQWMAGISDTGYSTGADWLLSELIDEYPNPDTHVHSGSWQ</sequence>
<dbReference type="GO" id="GO:0006351">
    <property type="term" value="P:DNA-templated transcription"/>
    <property type="evidence" value="ECO:0007669"/>
    <property type="project" value="InterPro"/>
</dbReference>
<keyword evidence="5" id="KW-0238">DNA-binding</keyword>
<dbReference type="AlphaFoldDB" id="A0A9P8CNR7"/>
<proteinExistence type="predicted"/>
<dbReference type="GO" id="GO:0005634">
    <property type="term" value="C:nucleus"/>
    <property type="evidence" value="ECO:0007669"/>
    <property type="project" value="UniProtKB-SubCell"/>
</dbReference>
<dbReference type="CDD" id="cd12148">
    <property type="entry name" value="fungal_TF_MHR"/>
    <property type="match status" value="1"/>
</dbReference>
<evidence type="ECO:0000256" key="6">
    <source>
        <dbReference type="ARBA" id="ARBA00023163"/>
    </source>
</evidence>
<evidence type="ECO:0000256" key="5">
    <source>
        <dbReference type="ARBA" id="ARBA00023125"/>
    </source>
</evidence>
<evidence type="ECO:0000259" key="8">
    <source>
        <dbReference type="SMART" id="SM00906"/>
    </source>
</evidence>
<keyword evidence="3" id="KW-0862">Zinc</keyword>
<evidence type="ECO:0000256" key="1">
    <source>
        <dbReference type="ARBA" id="ARBA00004123"/>
    </source>
</evidence>
<name>A0A9P8CNR7_9HYPO</name>
<dbReference type="InterPro" id="IPR052202">
    <property type="entry name" value="Yeast_MetPath_Reg"/>
</dbReference>